<keyword evidence="4" id="KW-0472">Membrane</keyword>
<feature type="compositionally biased region" description="Polar residues" evidence="3">
    <location>
        <begin position="145"/>
        <end position="159"/>
    </location>
</feature>
<comment type="caution">
    <text evidence="6">The sequence shown here is derived from an EMBL/GenBank/DDBJ whole genome shotgun (WGS) entry which is preliminary data.</text>
</comment>
<dbReference type="Proteomes" id="UP000317355">
    <property type="component" value="Unassembled WGS sequence"/>
</dbReference>
<dbReference type="Pfam" id="PF25800">
    <property type="entry name" value="FimV_N"/>
    <property type="match status" value="1"/>
</dbReference>
<keyword evidence="1" id="KW-0802">TPR repeat</keyword>
<feature type="coiled-coil region" evidence="2">
    <location>
        <begin position="361"/>
        <end position="388"/>
    </location>
</feature>
<gene>
    <name evidence="6" type="ORF">FHK82_09650</name>
</gene>
<feature type="region of interest" description="Disordered" evidence="3">
    <location>
        <begin position="613"/>
        <end position="652"/>
    </location>
</feature>
<evidence type="ECO:0000259" key="5">
    <source>
        <dbReference type="Pfam" id="PF25800"/>
    </source>
</evidence>
<keyword evidence="4" id="KW-0812">Transmembrane</keyword>
<dbReference type="InterPro" id="IPR019734">
    <property type="entry name" value="TPR_rpt"/>
</dbReference>
<feature type="compositionally biased region" description="Low complexity" evidence="3">
    <location>
        <begin position="289"/>
        <end position="303"/>
    </location>
</feature>
<keyword evidence="4" id="KW-1133">Transmembrane helix</keyword>
<accession>A0A558D172</accession>
<evidence type="ECO:0000256" key="4">
    <source>
        <dbReference type="SAM" id="Phobius"/>
    </source>
</evidence>
<evidence type="ECO:0000313" key="6">
    <source>
        <dbReference type="EMBL" id="TVT54765.1"/>
    </source>
</evidence>
<feature type="region of interest" description="Disordered" evidence="3">
    <location>
        <begin position="240"/>
        <end position="310"/>
    </location>
</feature>
<feature type="region of interest" description="Disordered" evidence="3">
    <location>
        <begin position="134"/>
        <end position="164"/>
    </location>
</feature>
<evidence type="ECO:0000313" key="7">
    <source>
        <dbReference type="Proteomes" id="UP000317355"/>
    </source>
</evidence>
<feature type="compositionally biased region" description="Acidic residues" evidence="3">
    <location>
        <begin position="638"/>
        <end position="652"/>
    </location>
</feature>
<evidence type="ECO:0000256" key="2">
    <source>
        <dbReference type="SAM" id="Coils"/>
    </source>
</evidence>
<dbReference type="PROSITE" id="PS50005">
    <property type="entry name" value="TPR"/>
    <property type="match status" value="1"/>
</dbReference>
<protein>
    <recommendedName>
        <fullName evidence="5">FimV N-terminal domain-containing protein</fullName>
    </recommendedName>
</protein>
<feature type="repeat" description="TPR" evidence="1">
    <location>
        <begin position="528"/>
        <end position="561"/>
    </location>
</feature>
<feature type="transmembrane region" description="Helical" evidence="4">
    <location>
        <begin position="440"/>
        <end position="458"/>
    </location>
</feature>
<keyword evidence="2" id="KW-0175">Coiled coil</keyword>
<dbReference type="InterPro" id="IPR020012">
    <property type="entry name" value="LysM_FimV"/>
</dbReference>
<proteinExistence type="predicted"/>
<name>A0A558D172_9GAMM</name>
<feature type="domain" description="FimV N-terminal" evidence="5">
    <location>
        <begin position="21"/>
        <end position="128"/>
    </location>
</feature>
<dbReference type="AlphaFoldDB" id="A0A558D172"/>
<dbReference type="EMBL" id="VMRY01000040">
    <property type="protein sequence ID" value="TVT54765.1"/>
    <property type="molecule type" value="Genomic_DNA"/>
</dbReference>
<organism evidence="6 7">
    <name type="scientific">Sedimenticola thiotaurini</name>
    <dbReference type="NCBI Taxonomy" id="1543721"/>
    <lineage>
        <taxon>Bacteria</taxon>
        <taxon>Pseudomonadati</taxon>
        <taxon>Pseudomonadota</taxon>
        <taxon>Gammaproteobacteria</taxon>
        <taxon>Chromatiales</taxon>
        <taxon>Sedimenticolaceae</taxon>
        <taxon>Sedimenticola</taxon>
    </lineage>
</organism>
<dbReference type="InterPro" id="IPR057840">
    <property type="entry name" value="FimV_N"/>
</dbReference>
<feature type="compositionally biased region" description="Polar residues" evidence="3">
    <location>
        <begin position="268"/>
        <end position="288"/>
    </location>
</feature>
<reference evidence="6 7" key="1">
    <citation type="submission" date="2019-07" db="EMBL/GenBank/DDBJ databases">
        <title>The pathways for chlorine oxyanion respiration interact through the shared metabolite chlorate.</title>
        <authorList>
            <person name="Barnum T.P."/>
            <person name="Cheng Y."/>
            <person name="Hill K.A."/>
            <person name="Lucas L.N."/>
            <person name="Carlson H.K."/>
            <person name="Coates J.D."/>
        </authorList>
    </citation>
    <scope>NUCLEOTIDE SEQUENCE [LARGE SCALE GENOMIC DNA]</scope>
    <source>
        <strain evidence="6">BK-3</strain>
    </source>
</reference>
<evidence type="ECO:0000256" key="3">
    <source>
        <dbReference type="SAM" id="MobiDB-lite"/>
    </source>
</evidence>
<dbReference type="NCBIfam" id="TIGR03505">
    <property type="entry name" value="FimV_core"/>
    <property type="match status" value="1"/>
</dbReference>
<sequence length="705" mass="77113">MIKKLILLLILLVFSSVVCALGLGGIAVKSALNEPLDARIAMISASSAEIEDIRVKLADAAVFRRAGVERSFLLSKLRFKAVAPEQGKPYIQVTTRESIREPFLDFLIEISWPNGSLVREFTVLLDPPTYTPPQAKSAAVAPKRTVSTQPAQSQPSSGPATYGPVRSSETLWVIAGKVQPDKGISRNQTMVALLKSNPDAFQNGNINLLKKGVLLTVPSAAEITSLGKSEALATVKQQMAEWRQQREKPPVASKQNLADSDSLPKTAVTETKTPASTEPTSGAAQQQVAEEMSPEPSAAESAAQQGQRLRVVDADRSWQLSNKSELGYPTQESDKLREAIKDSEQDLVAVQDISKDIVELRAALESKVLALKKALDEKDAQLESLRKQIEQVGMGGASATAGQPGMSGSAAVLATSQGNVTADTPMAEQRPLESYWKDQYWMILMGIIIIILASMLLFGRRRRENADVFEAPDLFQMSSEQVLVGDNPISEPVAMIDELLEAPLESRKAAPRTAASDSAVFPEAEADIASILTEADIYLAYRRYTQAETLIEEAMTLNPESPELKAKLLEIYAFRRDKKGFSRYLDQVYPVLMIQSPELWEKIVEMGSDLVPEHPAWSSEGEMPPIDATASDSRPQEIEDLSDSDDPLDMDIDLDINLDDMSVLDTPSVPSLFDDVIDEPETLDNDDISIVDIDFDDLDDSLKDK</sequence>
<evidence type="ECO:0000256" key="1">
    <source>
        <dbReference type="PROSITE-ProRule" id="PRU00339"/>
    </source>
</evidence>